<gene>
    <name evidence="3" type="ORF">TPAR_05186</name>
</gene>
<protein>
    <recommendedName>
        <fullName evidence="5">Major facilitator superfamily transporter</fullName>
    </recommendedName>
</protein>
<evidence type="ECO:0008006" key="5">
    <source>
        <dbReference type="Google" id="ProtNLM"/>
    </source>
</evidence>
<dbReference type="AlphaFoldDB" id="A0A2S4KWS5"/>
<evidence type="ECO:0000313" key="3">
    <source>
        <dbReference type="EMBL" id="POR34620.1"/>
    </source>
</evidence>
<comment type="caution">
    <text evidence="3">The sequence shown here is derived from an EMBL/GenBank/DDBJ whole genome shotgun (WGS) entry which is preliminary data.</text>
</comment>
<keyword evidence="2" id="KW-0472">Membrane</keyword>
<keyword evidence="2" id="KW-1133">Transmembrane helix</keyword>
<dbReference type="EMBL" id="PKSG01000508">
    <property type="protein sequence ID" value="POR34620.1"/>
    <property type="molecule type" value="Genomic_DNA"/>
</dbReference>
<dbReference type="Proteomes" id="UP000237481">
    <property type="component" value="Unassembled WGS sequence"/>
</dbReference>
<accession>A0A2S4KWS5</accession>
<feature type="region of interest" description="Disordered" evidence="1">
    <location>
        <begin position="119"/>
        <end position="140"/>
    </location>
</feature>
<feature type="compositionally biased region" description="Acidic residues" evidence="1">
    <location>
        <begin position="156"/>
        <end position="170"/>
    </location>
</feature>
<dbReference type="Pfam" id="PF11885">
    <property type="entry name" value="DUF3405"/>
    <property type="match status" value="1"/>
</dbReference>
<reference evidence="3 4" key="1">
    <citation type="submission" date="2018-01" db="EMBL/GenBank/DDBJ databases">
        <title>Harnessing the power of phylogenomics to disentangle the directionality and signatures of interkingdom host jumping in the parasitic fungal genus Tolypocladium.</title>
        <authorList>
            <person name="Quandt C.A."/>
            <person name="Patterson W."/>
            <person name="Spatafora J.W."/>
        </authorList>
    </citation>
    <scope>NUCLEOTIDE SEQUENCE [LARGE SCALE GENOMIC DNA]</scope>
    <source>
        <strain evidence="3 4">NRBC 100945</strain>
    </source>
</reference>
<keyword evidence="4" id="KW-1185">Reference proteome</keyword>
<dbReference type="PANTHER" id="PTHR36205">
    <property type="entry name" value="CHROMOSOME 19, WHOLE GENOME SHOTGUN SEQUENCE"/>
    <property type="match status" value="1"/>
</dbReference>
<dbReference type="OrthoDB" id="3353407at2759"/>
<proteinExistence type="predicted"/>
<feature type="region of interest" description="Disordered" evidence="1">
    <location>
        <begin position="1"/>
        <end position="36"/>
    </location>
</feature>
<feature type="compositionally biased region" description="Low complexity" evidence="1">
    <location>
        <begin position="122"/>
        <end position="140"/>
    </location>
</feature>
<dbReference type="STRING" id="94208.A0A2S4KWS5"/>
<feature type="compositionally biased region" description="Low complexity" evidence="1">
    <location>
        <begin position="1"/>
        <end position="17"/>
    </location>
</feature>
<sequence length="827" mass="93618">MGRTTSLLSLSSRSSSRASEHRNHDALLPCTEKPPEERRPRIRALLGHCLYRRVLIWSVASLVLVAIILFQGKDVSIPDVVKYGKSKLSASHAAAGDDNRTGDGESGPAIVVVQDDAEQDAGQDAGQDNGQDTGQDNGQEAGMDVEKHVEQDVETLQDEVEDNVEQEVEQQVEQQVEKMPEVEKQEPSEEEKQKAEFDKQVMKKPWLLFKHLDGYFHGLKALVHKSHHVPEYPNDSREAPFPTPALNDHVPKPRPYDPYHLPLNARTCYLDRDNIIPPPAIYAYDGVPQHMPDPVLGSYELFDIRDDVCFDRFGRYGPYGLGYSKVYGGLGVGAETESSDSEEVWAETGRLNYDNIDWGDAQERCSASNKHRFLEPDEETEKLPTAPDERKSKKGRIAIVLRCYQGFKWTELVMLNLRAMVTELSLKSGGEYTVHLLLHVRDANLPVWADDVTAQRLLDANIPAEFHGMVTLWSETQMRLFYPGDFLQAQNPSRSDIHGVYRSAHMPLQVFAMQHPEYEHFWNWEMDLRSVGNYYELLHGIGSWADNQPRSLLWERSARYYIPAYHGNWDNFTKTVLMDTMHSGKKIVFGPLAFAGRKPLRREQRGQSVLPESCASGRDPTLCGVGEGADLITLNPIFDTKDSGWFFTNDLTGYHEPTSSDPPRRSSIITVARLSRRLLAAMHEEVWRHHHTMFTEMFPSTIALHHGFKAVYAPHPVYFDRAWQPLGSAVNDAFNGGEDHSTSGRNSIFGMSNEHRHKGTSWYYHSDFAGLLWRRWLGYAQMDGRGQFGGRGTERGGVVEESTADGTGRMCLPSMLLHPIKYERPSE</sequence>
<evidence type="ECO:0000256" key="1">
    <source>
        <dbReference type="SAM" id="MobiDB-lite"/>
    </source>
</evidence>
<feature type="region of interest" description="Disordered" evidence="1">
    <location>
        <begin position="231"/>
        <end position="253"/>
    </location>
</feature>
<dbReference type="InterPro" id="IPR021822">
    <property type="entry name" value="DUF3405"/>
</dbReference>
<evidence type="ECO:0000256" key="2">
    <source>
        <dbReference type="SAM" id="Phobius"/>
    </source>
</evidence>
<keyword evidence="2" id="KW-0812">Transmembrane</keyword>
<organism evidence="3 4">
    <name type="scientific">Tolypocladium paradoxum</name>
    <dbReference type="NCBI Taxonomy" id="94208"/>
    <lineage>
        <taxon>Eukaryota</taxon>
        <taxon>Fungi</taxon>
        <taxon>Dikarya</taxon>
        <taxon>Ascomycota</taxon>
        <taxon>Pezizomycotina</taxon>
        <taxon>Sordariomycetes</taxon>
        <taxon>Hypocreomycetidae</taxon>
        <taxon>Hypocreales</taxon>
        <taxon>Ophiocordycipitaceae</taxon>
        <taxon>Tolypocladium</taxon>
    </lineage>
</organism>
<feature type="region of interest" description="Disordered" evidence="1">
    <location>
        <begin position="369"/>
        <end position="389"/>
    </location>
</feature>
<name>A0A2S4KWS5_9HYPO</name>
<dbReference type="PANTHER" id="PTHR36205:SF3">
    <property type="entry name" value="MAJOR FACILITATOR SUPERFAMILY TRANSPORTER"/>
    <property type="match status" value="1"/>
</dbReference>
<feature type="region of interest" description="Disordered" evidence="1">
    <location>
        <begin position="156"/>
        <end position="197"/>
    </location>
</feature>
<feature type="compositionally biased region" description="Basic and acidic residues" evidence="1">
    <location>
        <begin position="175"/>
        <end position="197"/>
    </location>
</feature>
<feature type="transmembrane region" description="Helical" evidence="2">
    <location>
        <begin position="50"/>
        <end position="70"/>
    </location>
</feature>
<evidence type="ECO:0000313" key="4">
    <source>
        <dbReference type="Proteomes" id="UP000237481"/>
    </source>
</evidence>